<protein>
    <recommendedName>
        <fullName evidence="1">Insertion element IS150 protein InsJ-like helix-turn-helix domain-containing protein</fullName>
    </recommendedName>
</protein>
<dbReference type="SUPFAM" id="SSF46689">
    <property type="entry name" value="Homeodomain-like"/>
    <property type="match status" value="1"/>
</dbReference>
<dbReference type="EMBL" id="MN740097">
    <property type="protein sequence ID" value="QHT87671.1"/>
    <property type="molecule type" value="Genomic_DNA"/>
</dbReference>
<name>A0A6C0I3S9_9ZZZZ</name>
<evidence type="ECO:0000259" key="1">
    <source>
        <dbReference type="Pfam" id="PF13518"/>
    </source>
</evidence>
<reference evidence="2" key="1">
    <citation type="journal article" date="2020" name="Nature">
        <title>Giant virus diversity and host interactions through global metagenomics.</title>
        <authorList>
            <person name="Schulz F."/>
            <person name="Roux S."/>
            <person name="Paez-Espino D."/>
            <person name="Jungbluth S."/>
            <person name="Walsh D.A."/>
            <person name="Denef V.J."/>
            <person name="McMahon K.D."/>
            <person name="Konstantinidis K.T."/>
            <person name="Eloe-Fadrosh E.A."/>
            <person name="Kyrpides N.C."/>
            <person name="Woyke T."/>
        </authorList>
    </citation>
    <scope>NUCLEOTIDE SEQUENCE</scope>
    <source>
        <strain evidence="2">GVMAG-M-3300023184-190</strain>
    </source>
</reference>
<evidence type="ECO:0000313" key="2">
    <source>
        <dbReference type="EMBL" id="QHT87671.1"/>
    </source>
</evidence>
<sequence length="78" mass="9470">MVSHKSDDYKTTAVKYYLVEDASQEEVCKIFQCTRRSLMRWVNQYKNQGNVERQNRTPIAYKVKKQHIQFIKDEIRKK</sequence>
<dbReference type="AlphaFoldDB" id="A0A6C0I3S9"/>
<organism evidence="2">
    <name type="scientific">viral metagenome</name>
    <dbReference type="NCBI Taxonomy" id="1070528"/>
    <lineage>
        <taxon>unclassified sequences</taxon>
        <taxon>metagenomes</taxon>
        <taxon>organismal metagenomes</taxon>
    </lineage>
</organism>
<dbReference type="InterPro" id="IPR055247">
    <property type="entry name" value="InsJ-like_HTH"/>
</dbReference>
<proteinExistence type="predicted"/>
<feature type="domain" description="Insertion element IS150 protein InsJ-like helix-turn-helix" evidence="1">
    <location>
        <begin position="13"/>
        <end position="50"/>
    </location>
</feature>
<accession>A0A6C0I3S9</accession>
<dbReference type="Pfam" id="PF13518">
    <property type="entry name" value="HTH_28"/>
    <property type="match status" value="1"/>
</dbReference>
<dbReference type="InterPro" id="IPR009057">
    <property type="entry name" value="Homeodomain-like_sf"/>
</dbReference>